<keyword evidence="2" id="KW-1185">Reference proteome</keyword>
<dbReference type="AlphaFoldDB" id="A0AAN9EIL1"/>
<comment type="caution">
    <text evidence="1">The sequence shown here is derived from an EMBL/GenBank/DDBJ whole genome shotgun (WGS) entry which is preliminary data.</text>
</comment>
<reference evidence="1 2" key="1">
    <citation type="submission" date="2024-01" db="EMBL/GenBank/DDBJ databases">
        <title>The genomes of 5 underutilized Papilionoideae crops provide insights into root nodulation and disease resistanc.</title>
        <authorList>
            <person name="Yuan L."/>
        </authorList>
    </citation>
    <scope>NUCLEOTIDE SEQUENCE [LARGE SCALE GENOMIC DNA]</scope>
    <source>
        <strain evidence="1">ZHUSHIDOU_FW_LH</strain>
        <tissue evidence="1">Leaf</tissue>
    </source>
</reference>
<organism evidence="1 2">
    <name type="scientific">Crotalaria pallida</name>
    <name type="common">Smooth rattlebox</name>
    <name type="synonym">Crotalaria striata</name>
    <dbReference type="NCBI Taxonomy" id="3830"/>
    <lineage>
        <taxon>Eukaryota</taxon>
        <taxon>Viridiplantae</taxon>
        <taxon>Streptophyta</taxon>
        <taxon>Embryophyta</taxon>
        <taxon>Tracheophyta</taxon>
        <taxon>Spermatophyta</taxon>
        <taxon>Magnoliopsida</taxon>
        <taxon>eudicotyledons</taxon>
        <taxon>Gunneridae</taxon>
        <taxon>Pentapetalae</taxon>
        <taxon>rosids</taxon>
        <taxon>fabids</taxon>
        <taxon>Fabales</taxon>
        <taxon>Fabaceae</taxon>
        <taxon>Papilionoideae</taxon>
        <taxon>50 kb inversion clade</taxon>
        <taxon>genistoids sensu lato</taxon>
        <taxon>core genistoids</taxon>
        <taxon>Crotalarieae</taxon>
        <taxon>Crotalaria</taxon>
    </lineage>
</organism>
<dbReference type="EMBL" id="JAYWIO010000006">
    <property type="protein sequence ID" value="KAK7257045.1"/>
    <property type="molecule type" value="Genomic_DNA"/>
</dbReference>
<dbReference type="Gene3D" id="3.40.50.1820">
    <property type="entry name" value="alpha/beta hydrolase"/>
    <property type="match status" value="1"/>
</dbReference>
<name>A0AAN9EIL1_CROPI</name>
<dbReference type="Proteomes" id="UP001372338">
    <property type="component" value="Unassembled WGS sequence"/>
</dbReference>
<proteinExistence type="predicted"/>
<dbReference type="InterPro" id="IPR029058">
    <property type="entry name" value="AB_hydrolase_fold"/>
</dbReference>
<protein>
    <submittedName>
        <fullName evidence="1">Uncharacterized protein</fullName>
    </submittedName>
</protein>
<accession>A0AAN9EIL1</accession>
<sequence length="82" mass="9891">MAYEQFYHRIRFLGYEGIEVINPEGGKDDAEEEAHRGRWKQEASWNWLWDELVAYDLPAVFDYVFKETGQKINYVGRFLVIW</sequence>
<evidence type="ECO:0000313" key="1">
    <source>
        <dbReference type="EMBL" id="KAK7257045.1"/>
    </source>
</evidence>
<gene>
    <name evidence="1" type="ORF">RIF29_30730</name>
</gene>
<evidence type="ECO:0000313" key="2">
    <source>
        <dbReference type="Proteomes" id="UP001372338"/>
    </source>
</evidence>